<organism evidence="7">
    <name type="scientific">uncultured marine group II/III euryarchaeote KM3_91_D09</name>
    <dbReference type="NCBI Taxonomy" id="1456542"/>
    <lineage>
        <taxon>Archaea</taxon>
        <taxon>Methanobacteriati</taxon>
        <taxon>Methanobacteriota</taxon>
        <taxon>environmental samples</taxon>
    </lineage>
</organism>
<dbReference type="GO" id="GO:0046872">
    <property type="term" value="F:metal ion binding"/>
    <property type="evidence" value="ECO:0007669"/>
    <property type="project" value="UniProtKB-KW"/>
</dbReference>
<evidence type="ECO:0000256" key="3">
    <source>
        <dbReference type="ARBA" id="ARBA00022679"/>
    </source>
</evidence>
<evidence type="ECO:0000256" key="5">
    <source>
        <dbReference type="ARBA" id="ARBA00022842"/>
    </source>
</evidence>
<dbReference type="EC" id="2.5.1.1" evidence="7"/>
<sequence>MRGSSSSGLSLVTSEPLASYSEQVRQEFEEHLASALAAESQDIVPLLKRGTRGGKRLRPVLCRLVSDALEGDTHLAFECGVALELIHNGTLIHDDWIDGDEFRRDAPALWQELGPRTAVLVADLMIATGSLYGAISEATSRSLARCGRNLSEGAIADFTDHASYTEAVYLKRIKRKTAALYGTAAELGALVSPRVDLAPLLYHYGECVGIIYQLADDFVDLLNSLLTGTPVGDLSLGIPTLPLTRLERLPGYQPWVQAFLLEKDAGPLIANGRVRDAQRVCEELLKPWLERAQGYLQELPDTPYRELLETVPGAFADELLRADIA</sequence>
<reference evidence="7" key="1">
    <citation type="journal article" date="2014" name="Genome Biol. Evol.">
        <title>Pangenome evidence for extensive interdomain horizontal transfer affecting lineage core and shell genes in uncultured planktonic thaumarchaeota and euryarchaeota.</title>
        <authorList>
            <person name="Deschamps P."/>
            <person name="Zivanovic Y."/>
            <person name="Moreira D."/>
            <person name="Rodriguez-Valera F."/>
            <person name="Lopez-Garcia P."/>
        </authorList>
    </citation>
    <scope>NUCLEOTIDE SEQUENCE</scope>
</reference>
<evidence type="ECO:0000256" key="1">
    <source>
        <dbReference type="ARBA" id="ARBA00001946"/>
    </source>
</evidence>
<protein>
    <submittedName>
        <fullName evidence="7">Farnesyltranstransferase (IdsA)</fullName>
        <ecNumber evidence="7">2.5.1.1</ecNumber>
    </submittedName>
</protein>
<dbReference type="Pfam" id="PF00348">
    <property type="entry name" value="polyprenyl_synt"/>
    <property type="match status" value="1"/>
</dbReference>
<comment type="similarity">
    <text evidence="2 6">Belongs to the FPP/GGPP synthase family.</text>
</comment>
<dbReference type="InterPro" id="IPR033749">
    <property type="entry name" value="Polyprenyl_synt_CS"/>
</dbReference>
<evidence type="ECO:0000256" key="4">
    <source>
        <dbReference type="ARBA" id="ARBA00022723"/>
    </source>
</evidence>
<accession>A0A075HYP8</accession>
<comment type="cofactor">
    <cofactor evidence="1">
        <name>Mg(2+)</name>
        <dbReference type="ChEBI" id="CHEBI:18420"/>
    </cofactor>
</comment>
<dbReference type="PANTHER" id="PTHR12001:SF85">
    <property type="entry name" value="SHORT CHAIN ISOPRENYL DIPHOSPHATE SYNTHASE"/>
    <property type="match status" value="1"/>
</dbReference>
<dbReference type="PANTHER" id="PTHR12001">
    <property type="entry name" value="GERANYLGERANYL PYROPHOSPHATE SYNTHASE"/>
    <property type="match status" value="1"/>
</dbReference>
<dbReference type="Gene3D" id="1.10.600.10">
    <property type="entry name" value="Farnesyl Diphosphate Synthase"/>
    <property type="match status" value="1"/>
</dbReference>
<dbReference type="InterPro" id="IPR008949">
    <property type="entry name" value="Isoprenoid_synthase_dom_sf"/>
</dbReference>
<evidence type="ECO:0000256" key="6">
    <source>
        <dbReference type="RuleBase" id="RU004466"/>
    </source>
</evidence>
<dbReference type="GO" id="GO:0004161">
    <property type="term" value="F:dimethylallyltranstransferase activity"/>
    <property type="evidence" value="ECO:0007669"/>
    <property type="project" value="UniProtKB-EC"/>
</dbReference>
<dbReference type="EMBL" id="KF901172">
    <property type="protein sequence ID" value="AIF20670.1"/>
    <property type="molecule type" value="Genomic_DNA"/>
</dbReference>
<dbReference type="SFLD" id="SFLDS00005">
    <property type="entry name" value="Isoprenoid_Synthase_Type_I"/>
    <property type="match status" value="1"/>
</dbReference>
<keyword evidence="4" id="KW-0479">Metal-binding</keyword>
<evidence type="ECO:0000256" key="2">
    <source>
        <dbReference type="ARBA" id="ARBA00006706"/>
    </source>
</evidence>
<keyword evidence="3 6" id="KW-0808">Transferase</keyword>
<proteinExistence type="inferred from homology"/>
<evidence type="ECO:0000313" key="7">
    <source>
        <dbReference type="EMBL" id="AIF20670.1"/>
    </source>
</evidence>
<dbReference type="GO" id="GO:0008299">
    <property type="term" value="P:isoprenoid biosynthetic process"/>
    <property type="evidence" value="ECO:0007669"/>
    <property type="project" value="InterPro"/>
</dbReference>
<keyword evidence="5" id="KW-0460">Magnesium</keyword>
<dbReference type="SUPFAM" id="SSF48576">
    <property type="entry name" value="Terpenoid synthases"/>
    <property type="match status" value="1"/>
</dbReference>
<name>A0A075HYP8_9EURY</name>
<gene>
    <name evidence="7" type="primary">idsA</name>
</gene>
<dbReference type="PROSITE" id="PS00444">
    <property type="entry name" value="POLYPRENYL_SYNTHASE_2"/>
    <property type="match status" value="1"/>
</dbReference>
<dbReference type="InterPro" id="IPR000092">
    <property type="entry name" value="Polyprenyl_synt"/>
</dbReference>
<dbReference type="AlphaFoldDB" id="A0A075HYP8"/>